<organism evidence="5 6">
    <name type="scientific">Aspergillus fijiensis CBS 313.89</name>
    <dbReference type="NCBI Taxonomy" id="1448319"/>
    <lineage>
        <taxon>Eukaryota</taxon>
        <taxon>Fungi</taxon>
        <taxon>Dikarya</taxon>
        <taxon>Ascomycota</taxon>
        <taxon>Pezizomycotina</taxon>
        <taxon>Eurotiomycetes</taxon>
        <taxon>Eurotiomycetidae</taxon>
        <taxon>Eurotiales</taxon>
        <taxon>Aspergillaceae</taxon>
        <taxon>Aspergillus</taxon>
    </lineage>
</organism>
<gene>
    <name evidence="5" type="ORF">BO72DRAFT_497330</name>
</gene>
<keyword evidence="6" id="KW-1185">Reference proteome</keyword>
<feature type="compositionally biased region" description="Acidic residues" evidence="4">
    <location>
        <begin position="28"/>
        <end position="40"/>
    </location>
</feature>
<dbReference type="SUPFAM" id="SSF50978">
    <property type="entry name" value="WD40 repeat-like"/>
    <property type="match status" value="1"/>
</dbReference>
<dbReference type="GO" id="GO:0005634">
    <property type="term" value="C:nucleus"/>
    <property type="evidence" value="ECO:0007669"/>
    <property type="project" value="UniProtKB-SubCell"/>
</dbReference>
<evidence type="ECO:0000256" key="2">
    <source>
        <dbReference type="ARBA" id="ARBA00023163"/>
    </source>
</evidence>
<evidence type="ECO:0000256" key="1">
    <source>
        <dbReference type="ARBA" id="ARBA00004123"/>
    </source>
</evidence>
<dbReference type="Gene3D" id="2.130.10.10">
    <property type="entry name" value="YVTN repeat-like/Quinoprotein amine dehydrogenase"/>
    <property type="match status" value="1"/>
</dbReference>
<dbReference type="PANTHER" id="PTHR15052:SF2">
    <property type="entry name" value="GENERAL TRANSCRIPTION FACTOR 3C POLYPEPTIDE 2"/>
    <property type="match status" value="1"/>
</dbReference>
<reference evidence="5 6" key="1">
    <citation type="submission" date="2018-02" db="EMBL/GenBank/DDBJ databases">
        <title>The genomes of Aspergillus section Nigri reveals drivers in fungal speciation.</title>
        <authorList>
            <consortium name="DOE Joint Genome Institute"/>
            <person name="Vesth T.C."/>
            <person name="Nybo J."/>
            <person name="Theobald S."/>
            <person name="Brandl J."/>
            <person name="Frisvad J.C."/>
            <person name="Nielsen K.F."/>
            <person name="Lyhne E.K."/>
            <person name="Kogle M.E."/>
            <person name="Kuo A."/>
            <person name="Riley R."/>
            <person name="Clum A."/>
            <person name="Nolan M."/>
            <person name="Lipzen A."/>
            <person name="Salamov A."/>
            <person name="Henrissat B."/>
            <person name="Wiebenga A."/>
            <person name="De vries R.P."/>
            <person name="Grigoriev I.V."/>
            <person name="Mortensen U.H."/>
            <person name="Andersen M.R."/>
            <person name="Baker S.E."/>
        </authorList>
    </citation>
    <scope>NUCLEOTIDE SEQUENCE [LARGE SCALE GENOMIC DNA]</scope>
    <source>
        <strain evidence="5 6">CBS 313.89</strain>
    </source>
</reference>
<feature type="compositionally biased region" description="Acidic residues" evidence="4">
    <location>
        <begin position="88"/>
        <end position="129"/>
    </location>
</feature>
<dbReference type="GO" id="GO:0000127">
    <property type="term" value="C:transcription factor TFIIIC complex"/>
    <property type="evidence" value="ECO:0007669"/>
    <property type="project" value="TreeGrafter"/>
</dbReference>
<evidence type="ECO:0000256" key="3">
    <source>
        <dbReference type="ARBA" id="ARBA00023242"/>
    </source>
</evidence>
<evidence type="ECO:0000256" key="4">
    <source>
        <dbReference type="SAM" id="MobiDB-lite"/>
    </source>
</evidence>
<evidence type="ECO:0000313" key="5">
    <source>
        <dbReference type="EMBL" id="RAK76299.1"/>
    </source>
</evidence>
<dbReference type="InterPro" id="IPR036322">
    <property type="entry name" value="WD40_repeat_dom_sf"/>
</dbReference>
<protein>
    <submittedName>
        <fullName evidence="5">Transcription factor TFIIIC complex subunit Tfc6</fullName>
    </submittedName>
</protein>
<dbReference type="PANTHER" id="PTHR15052">
    <property type="entry name" value="RNA POLYMERASE III TRANSCRIPTION INITIATION FACTOR COMPLEX SUBUNIT"/>
    <property type="match status" value="1"/>
</dbReference>
<keyword evidence="3" id="KW-0539">Nucleus</keyword>
<dbReference type="AlphaFoldDB" id="A0A8G1RN77"/>
<dbReference type="InterPro" id="IPR052416">
    <property type="entry name" value="GTF3C_component"/>
</dbReference>
<sequence>MTHPRRSNRTSGARTKYIEDPFVAAGVSDDDNDNDPEEGQQGDSGGGDASLAAASPKQEQRQTNKNKNKGKGKGRSTRAFAAVNDKSSDEDFEMPDAGNSEDDDDDDEEFRDEEEAEEVDGDEDEEDGSEAGGNVGARTATAGGGPFRRKSRKAGGTSAGVGVGAGAGAAAAAANSRTPKRRHPDGSLLLTGDATHSRGSFNPLEHVGKAVHLRVMFGTDNRDLLAMIYARERWGGGVDSTFPTRDALQRARDGADYGYGLTFGVEPDLLKLESARGWDWYYTDAVRERFRLRQRVAKLGEAAARRKYLARSRGDHTVLLGPVDDQKEFTLGQHQVLDFGDAWASKAKAGSGCHKVREGWLLNFGSKVQCLAWAPNQLGRTQYLAVVAPILPDQKAKVPDPLKDQAAPAFRPSAPYPCALQIWAFQAQKSGTLARKIDLGFRPHLRLALCTDWGDLRRLAWCPMPRSPRDEDDEDERETLGLLAGIWTDGYVRVIDVKIGRDTKKAEFYQVHSTIFEAKPPSTVCTCVTWLSPSDIAVGCANGYVAIWSIAPSSNSSSSPAPYFYQALHSTWVLNISSAYPTYPHLIATTSMDGDTRLTSVVDPPKDQVYTNRMRVGSTHLSYCPPLQSFLSSDENDFARLLAVRRFYTSTAVARLPSPISALAPCSYWHPSVLFGCVGGTVQATNPLRRVLHSKEKQWQQNWFQHEWVRGPHDTGTGVSRFYDGYRAESVSLLRNLIGDRKLVNGMAMITIYEEETHVTALSWNPNQACAGWAAAGLGCGLVRVEDLVLS</sequence>
<dbReference type="RefSeq" id="XP_040800309.1">
    <property type="nucleotide sequence ID" value="XM_040948688.1"/>
</dbReference>
<accession>A0A8G1RN77</accession>
<dbReference type="Proteomes" id="UP000249789">
    <property type="component" value="Unassembled WGS sequence"/>
</dbReference>
<dbReference type="OrthoDB" id="4703at2759"/>
<dbReference type="InterPro" id="IPR015943">
    <property type="entry name" value="WD40/YVTN_repeat-like_dom_sf"/>
</dbReference>
<comment type="subcellular location">
    <subcellularLocation>
        <location evidence="1">Nucleus</location>
    </subcellularLocation>
</comment>
<dbReference type="GO" id="GO:0006383">
    <property type="term" value="P:transcription by RNA polymerase III"/>
    <property type="evidence" value="ECO:0007669"/>
    <property type="project" value="TreeGrafter"/>
</dbReference>
<dbReference type="VEuPathDB" id="FungiDB:BO72DRAFT_497330"/>
<dbReference type="EMBL" id="KZ824650">
    <property type="protein sequence ID" value="RAK76299.1"/>
    <property type="molecule type" value="Genomic_DNA"/>
</dbReference>
<feature type="compositionally biased region" description="Gly residues" evidence="4">
    <location>
        <begin position="157"/>
        <end position="167"/>
    </location>
</feature>
<evidence type="ECO:0000313" key="6">
    <source>
        <dbReference type="Proteomes" id="UP000249789"/>
    </source>
</evidence>
<feature type="region of interest" description="Disordered" evidence="4">
    <location>
        <begin position="1"/>
        <end position="194"/>
    </location>
</feature>
<dbReference type="GeneID" id="63866021"/>
<keyword evidence="2" id="KW-0804">Transcription</keyword>
<proteinExistence type="predicted"/>
<name>A0A8G1RN77_9EURO</name>
<feature type="compositionally biased region" description="Basic residues" evidence="4">
    <location>
        <begin position="64"/>
        <end position="76"/>
    </location>
</feature>